<dbReference type="Pfam" id="PF04410">
    <property type="entry name" value="Gar1"/>
    <property type="match status" value="1"/>
</dbReference>
<dbReference type="GO" id="GO:0034513">
    <property type="term" value="F:box H/ACA snoRNA binding"/>
    <property type="evidence" value="ECO:0007669"/>
    <property type="project" value="TreeGrafter"/>
</dbReference>
<dbReference type="PANTHER" id="PTHR23237">
    <property type="entry name" value="NUCLEOLAR PROTEIN FAMILY A MEMBER 1 SNORNP PROTEIN GAR1"/>
    <property type="match status" value="1"/>
</dbReference>
<dbReference type="EMBL" id="WIUZ02000001">
    <property type="protein sequence ID" value="KAF9792300.1"/>
    <property type="molecule type" value="Genomic_DNA"/>
</dbReference>
<evidence type="ECO:0000313" key="11">
    <source>
        <dbReference type="Proteomes" id="UP000736335"/>
    </source>
</evidence>
<evidence type="ECO:0000256" key="5">
    <source>
        <dbReference type="ARBA" id="ARBA00023242"/>
    </source>
</evidence>
<keyword evidence="11" id="KW-1185">Reference proteome</keyword>
<keyword evidence="4 8" id="KW-0694">RNA-binding</keyword>
<reference evidence="10" key="2">
    <citation type="submission" date="2020-11" db="EMBL/GenBank/DDBJ databases">
        <authorList>
            <consortium name="DOE Joint Genome Institute"/>
            <person name="Kuo A."/>
            <person name="Miyauchi S."/>
            <person name="Kiss E."/>
            <person name="Drula E."/>
            <person name="Kohler A."/>
            <person name="Sanchez-Garcia M."/>
            <person name="Andreopoulos B."/>
            <person name="Barry K.W."/>
            <person name="Bonito G."/>
            <person name="Buee M."/>
            <person name="Carver A."/>
            <person name="Chen C."/>
            <person name="Cichocki N."/>
            <person name="Clum A."/>
            <person name="Culley D."/>
            <person name="Crous P.W."/>
            <person name="Fauchery L."/>
            <person name="Girlanda M."/>
            <person name="Hayes R."/>
            <person name="Keri Z."/>
            <person name="Labutti K."/>
            <person name="Lipzen A."/>
            <person name="Lombard V."/>
            <person name="Magnuson J."/>
            <person name="Maillard F."/>
            <person name="Morin E."/>
            <person name="Murat C."/>
            <person name="Nolan M."/>
            <person name="Ohm R."/>
            <person name="Pangilinan J."/>
            <person name="Pereira M."/>
            <person name="Perotto S."/>
            <person name="Peter M."/>
            <person name="Riley R."/>
            <person name="Sitrit Y."/>
            <person name="Stielow B."/>
            <person name="Szollosi G."/>
            <person name="Zifcakova L."/>
            <person name="Stursova M."/>
            <person name="Spatafora J.W."/>
            <person name="Tedersoo L."/>
            <person name="Vaario L.-M."/>
            <person name="Yamada A."/>
            <person name="Yan M."/>
            <person name="Wang P."/>
            <person name="Xu J."/>
            <person name="Bruns T."/>
            <person name="Baldrian P."/>
            <person name="Vilgalys R."/>
            <person name="Henrissat B."/>
            <person name="Grigoriev I.V."/>
            <person name="Hibbett D."/>
            <person name="Nagy L.G."/>
            <person name="Martin F.M."/>
        </authorList>
    </citation>
    <scope>NUCLEOTIDE SEQUENCE</scope>
    <source>
        <strain evidence="10">UH-Tt-Lm1</strain>
    </source>
</reference>
<comment type="subcellular location">
    <subcellularLocation>
        <location evidence="1 8">Nucleus</location>
        <location evidence="1 8">Nucleolus</location>
    </subcellularLocation>
</comment>
<evidence type="ECO:0000256" key="2">
    <source>
        <dbReference type="ARBA" id="ARBA00022517"/>
    </source>
</evidence>
<evidence type="ECO:0000256" key="6">
    <source>
        <dbReference type="ARBA" id="ARBA00023274"/>
    </source>
</evidence>
<dbReference type="Proteomes" id="UP000736335">
    <property type="component" value="Unassembled WGS sequence"/>
</dbReference>
<organism evidence="10 11">
    <name type="scientific">Thelephora terrestris</name>
    <dbReference type="NCBI Taxonomy" id="56493"/>
    <lineage>
        <taxon>Eukaryota</taxon>
        <taxon>Fungi</taxon>
        <taxon>Dikarya</taxon>
        <taxon>Basidiomycota</taxon>
        <taxon>Agaricomycotina</taxon>
        <taxon>Agaricomycetes</taxon>
        <taxon>Thelephorales</taxon>
        <taxon>Thelephoraceae</taxon>
        <taxon>Thelephora</taxon>
    </lineage>
</organism>
<dbReference type="InterPro" id="IPR009000">
    <property type="entry name" value="Transl_B-barrel_sf"/>
</dbReference>
<keyword evidence="2 8" id="KW-0690">Ribosome biogenesis</keyword>
<reference evidence="10" key="1">
    <citation type="journal article" date="2020" name="Nat. Commun.">
        <title>Large-scale genome sequencing of mycorrhizal fungi provides insights into the early evolution of symbiotic traits.</title>
        <authorList>
            <person name="Miyauchi S."/>
            <person name="Kiss E."/>
            <person name="Kuo A."/>
            <person name="Drula E."/>
            <person name="Kohler A."/>
            <person name="Sanchez-Garcia M."/>
            <person name="Morin E."/>
            <person name="Andreopoulos B."/>
            <person name="Barry K.W."/>
            <person name="Bonito G."/>
            <person name="Buee M."/>
            <person name="Carver A."/>
            <person name="Chen C."/>
            <person name="Cichocki N."/>
            <person name="Clum A."/>
            <person name="Culley D."/>
            <person name="Crous P.W."/>
            <person name="Fauchery L."/>
            <person name="Girlanda M."/>
            <person name="Hayes R.D."/>
            <person name="Keri Z."/>
            <person name="LaButti K."/>
            <person name="Lipzen A."/>
            <person name="Lombard V."/>
            <person name="Magnuson J."/>
            <person name="Maillard F."/>
            <person name="Murat C."/>
            <person name="Nolan M."/>
            <person name="Ohm R.A."/>
            <person name="Pangilinan J."/>
            <person name="Pereira M.F."/>
            <person name="Perotto S."/>
            <person name="Peter M."/>
            <person name="Pfister S."/>
            <person name="Riley R."/>
            <person name="Sitrit Y."/>
            <person name="Stielow J.B."/>
            <person name="Szollosi G."/>
            <person name="Zifcakova L."/>
            <person name="Stursova M."/>
            <person name="Spatafora J.W."/>
            <person name="Tedersoo L."/>
            <person name="Vaario L.M."/>
            <person name="Yamada A."/>
            <person name="Yan M."/>
            <person name="Wang P."/>
            <person name="Xu J."/>
            <person name="Bruns T."/>
            <person name="Baldrian P."/>
            <person name="Vilgalys R."/>
            <person name="Dunand C."/>
            <person name="Henrissat B."/>
            <person name="Grigoriev I.V."/>
            <person name="Hibbett D."/>
            <person name="Nagy L.G."/>
            <person name="Martin F.M."/>
        </authorList>
    </citation>
    <scope>NUCLEOTIDE SEQUENCE</scope>
    <source>
        <strain evidence="10">UH-Tt-Lm1</strain>
    </source>
</reference>
<comment type="similarity">
    <text evidence="7 8">Belongs to the GAR1 family.</text>
</comment>
<evidence type="ECO:0000256" key="1">
    <source>
        <dbReference type="ARBA" id="ARBA00004604"/>
    </source>
</evidence>
<dbReference type="Gene3D" id="2.40.10.230">
    <property type="entry name" value="Probable tRNA pseudouridine synthase domain"/>
    <property type="match status" value="1"/>
</dbReference>
<name>A0A9P6LBE2_9AGAM</name>
<dbReference type="GO" id="GO:0031429">
    <property type="term" value="C:box H/ACA snoRNP complex"/>
    <property type="evidence" value="ECO:0007669"/>
    <property type="project" value="TreeGrafter"/>
</dbReference>
<dbReference type="OrthoDB" id="2187159at2759"/>
<gene>
    <name evidence="10" type="ORF">BJ322DRAFT_1102810</name>
</gene>
<dbReference type="GO" id="GO:0000454">
    <property type="term" value="P:snoRNA guided rRNA pseudouridine synthesis"/>
    <property type="evidence" value="ECO:0007669"/>
    <property type="project" value="TreeGrafter"/>
</dbReference>
<sequence length="143" mass="15405">MDRGHARGGRGYRNARGTGRPGRGGFASRDAGPPEVVLEMGTFVHAVEGEMLCASVNPDKVPWFNAPIYLQNKSAIGKVDEILGPINEMFFSVKMNEGMVAGSFKTGDKVYIAGDKLFPVDRFLPKPKVLGGVASMTSTQRLC</sequence>
<evidence type="ECO:0000256" key="8">
    <source>
        <dbReference type="RuleBase" id="RU364004"/>
    </source>
</evidence>
<evidence type="ECO:0000313" key="10">
    <source>
        <dbReference type="EMBL" id="KAF9792300.1"/>
    </source>
</evidence>
<dbReference type="AlphaFoldDB" id="A0A9P6LBE2"/>
<evidence type="ECO:0000256" key="4">
    <source>
        <dbReference type="ARBA" id="ARBA00022884"/>
    </source>
</evidence>
<dbReference type="PANTHER" id="PTHR23237:SF6">
    <property type="entry name" value="H_ACA RIBONUCLEOPROTEIN COMPLEX SUBUNIT 1"/>
    <property type="match status" value="1"/>
</dbReference>
<dbReference type="InterPro" id="IPR038664">
    <property type="entry name" value="Gar1/Naf1_Cbf5-bd_sf"/>
</dbReference>
<keyword evidence="6 8" id="KW-0687">Ribonucleoprotein</keyword>
<comment type="caution">
    <text evidence="10">The sequence shown here is derived from an EMBL/GenBank/DDBJ whole genome shotgun (WGS) entry which is preliminary data.</text>
</comment>
<comment type="function">
    <text evidence="8">Required for ribosome biogenesis. Part of a complex which catalyzes pseudouridylation of rRNA. This involves the isomerization of uridine such that the ribose is subsequently attached to C5, instead of the normal N1. Pseudouridine ("psi") residues may serve to stabilize the conformation of rRNAs.</text>
</comment>
<dbReference type="InterPro" id="IPR007504">
    <property type="entry name" value="H/ACA_rnp_Gar1/Naf1"/>
</dbReference>
<protein>
    <recommendedName>
        <fullName evidence="8">H/ACA ribonucleoprotein complex subunit</fullName>
    </recommendedName>
</protein>
<evidence type="ECO:0000256" key="3">
    <source>
        <dbReference type="ARBA" id="ARBA00022552"/>
    </source>
</evidence>
<dbReference type="SUPFAM" id="SSF50447">
    <property type="entry name" value="Translation proteins"/>
    <property type="match status" value="1"/>
</dbReference>
<keyword evidence="3 8" id="KW-0698">rRNA processing</keyword>
<accession>A0A9P6LBE2</accession>
<proteinExistence type="inferred from homology"/>
<feature type="compositionally biased region" description="Basic residues" evidence="9">
    <location>
        <begin position="1"/>
        <end position="10"/>
    </location>
</feature>
<evidence type="ECO:0000256" key="7">
    <source>
        <dbReference type="ARBA" id="ARBA00038293"/>
    </source>
</evidence>
<dbReference type="FunFam" id="2.40.10.230:FF:000001">
    <property type="entry name" value="H/ACA ribonucleoprotein complex subunit"/>
    <property type="match status" value="1"/>
</dbReference>
<evidence type="ECO:0000256" key="9">
    <source>
        <dbReference type="SAM" id="MobiDB-lite"/>
    </source>
</evidence>
<feature type="region of interest" description="Disordered" evidence="9">
    <location>
        <begin position="1"/>
        <end position="32"/>
    </location>
</feature>
<comment type="subunit">
    <text evidence="8">Component of the small nucleolar ribonucleoprotein particles containing H/ACA-type snoRNAs (H/ACA snoRNPs).</text>
</comment>
<keyword evidence="5 8" id="KW-0539">Nucleus</keyword>